<dbReference type="NCBIfam" id="TIGR00369">
    <property type="entry name" value="unchar_dom_1"/>
    <property type="match status" value="1"/>
</dbReference>
<dbReference type="EMBL" id="CP097463">
    <property type="protein sequence ID" value="WAX56679.1"/>
    <property type="molecule type" value="Genomic_DNA"/>
</dbReference>
<feature type="domain" description="Thioesterase" evidence="8">
    <location>
        <begin position="50"/>
        <end position="115"/>
    </location>
</feature>
<dbReference type="SUPFAM" id="SSF54637">
    <property type="entry name" value="Thioesterase/thiol ester dehydrase-isomerase"/>
    <property type="match status" value="1"/>
</dbReference>
<evidence type="ECO:0000256" key="2">
    <source>
        <dbReference type="ARBA" id="ARBA00035880"/>
    </source>
</evidence>
<dbReference type="InterPro" id="IPR029069">
    <property type="entry name" value="HotDog_dom_sf"/>
</dbReference>
<protein>
    <recommendedName>
        <fullName evidence="6">Medium/long-chain acyl-CoA thioesterase YigI</fullName>
        <ecNumber evidence="5">3.1.2.20</ecNumber>
    </recommendedName>
</protein>
<evidence type="ECO:0000256" key="6">
    <source>
        <dbReference type="ARBA" id="ARBA00040062"/>
    </source>
</evidence>
<dbReference type="Proteomes" id="UP001164693">
    <property type="component" value="Chromosome"/>
</dbReference>
<evidence type="ECO:0000313" key="10">
    <source>
        <dbReference type="Proteomes" id="UP001164693"/>
    </source>
</evidence>
<name>A0ABY7JVU8_9ACTN</name>
<evidence type="ECO:0000256" key="7">
    <source>
        <dbReference type="ARBA" id="ARBA00048062"/>
    </source>
</evidence>
<comment type="catalytic activity">
    <reaction evidence="7">
        <text>a medium-chain fatty acyl-CoA + H2O = a medium-chain fatty acid + CoA + H(+)</text>
        <dbReference type="Rhea" id="RHEA:68184"/>
        <dbReference type="ChEBI" id="CHEBI:15377"/>
        <dbReference type="ChEBI" id="CHEBI:15378"/>
        <dbReference type="ChEBI" id="CHEBI:57287"/>
        <dbReference type="ChEBI" id="CHEBI:59558"/>
        <dbReference type="ChEBI" id="CHEBI:90546"/>
    </reaction>
</comment>
<dbReference type="PANTHER" id="PTHR43240:SF20">
    <property type="entry name" value="MEDIUM_LONG-CHAIN ACYL-COA THIOESTERASE YIGI"/>
    <property type="match status" value="1"/>
</dbReference>
<evidence type="ECO:0000256" key="3">
    <source>
        <dbReference type="ARBA" id="ARBA00036002"/>
    </source>
</evidence>
<organism evidence="9 10">
    <name type="scientific">Jatrophihabitans cynanchi</name>
    <dbReference type="NCBI Taxonomy" id="2944128"/>
    <lineage>
        <taxon>Bacteria</taxon>
        <taxon>Bacillati</taxon>
        <taxon>Actinomycetota</taxon>
        <taxon>Actinomycetes</taxon>
        <taxon>Jatrophihabitantales</taxon>
        <taxon>Jatrophihabitantaceae</taxon>
        <taxon>Jatrophihabitans</taxon>
    </lineage>
</organism>
<dbReference type="InterPro" id="IPR003736">
    <property type="entry name" value="PAAI_dom"/>
</dbReference>
<comment type="similarity">
    <text evidence="4">Belongs to the YigI thioesterase family.</text>
</comment>
<evidence type="ECO:0000256" key="1">
    <source>
        <dbReference type="ARBA" id="ARBA00022801"/>
    </source>
</evidence>
<evidence type="ECO:0000256" key="5">
    <source>
        <dbReference type="ARBA" id="ARBA00038894"/>
    </source>
</evidence>
<dbReference type="RefSeq" id="WP_269443211.1">
    <property type="nucleotide sequence ID" value="NZ_CP097463.1"/>
</dbReference>
<comment type="catalytic activity">
    <reaction evidence="2">
        <text>a fatty acyl-CoA + H2O = a fatty acid + CoA + H(+)</text>
        <dbReference type="Rhea" id="RHEA:16781"/>
        <dbReference type="ChEBI" id="CHEBI:15377"/>
        <dbReference type="ChEBI" id="CHEBI:15378"/>
        <dbReference type="ChEBI" id="CHEBI:28868"/>
        <dbReference type="ChEBI" id="CHEBI:57287"/>
        <dbReference type="ChEBI" id="CHEBI:77636"/>
        <dbReference type="EC" id="3.1.2.20"/>
    </reaction>
</comment>
<dbReference type="CDD" id="cd03443">
    <property type="entry name" value="PaaI_thioesterase"/>
    <property type="match status" value="1"/>
</dbReference>
<keyword evidence="1" id="KW-0378">Hydrolase</keyword>
<evidence type="ECO:0000256" key="4">
    <source>
        <dbReference type="ARBA" id="ARBA00038381"/>
    </source>
</evidence>
<dbReference type="EC" id="3.1.2.20" evidence="5"/>
<keyword evidence="10" id="KW-1185">Reference proteome</keyword>
<dbReference type="InterPro" id="IPR006683">
    <property type="entry name" value="Thioestr_dom"/>
</dbReference>
<evidence type="ECO:0000259" key="8">
    <source>
        <dbReference type="Pfam" id="PF03061"/>
    </source>
</evidence>
<dbReference type="PANTHER" id="PTHR43240">
    <property type="entry name" value="1,4-DIHYDROXY-2-NAPHTHOYL-COA THIOESTERASE 1"/>
    <property type="match status" value="1"/>
</dbReference>
<evidence type="ECO:0000313" key="9">
    <source>
        <dbReference type="EMBL" id="WAX56679.1"/>
    </source>
</evidence>
<sequence length="139" mass="14375">MTGTPTLALAEQVLAAQPFNALIGARITRYEDREAVLELDIAEHHRQQSGIVHGGVLAYLVDNTLAFACGTVLGPRIVTSGLTVSYLAAARGGVLRAIGVVTAYDRTRAVATVTIDELGPDGSARTCAVGQGSAVTARS</sequence>
<dbReference type="Gene3D" id="3.10.129.10">
    <property type="entry name" value="Hotdog Thioesterase"/>
    <property type="match status" value="1"/>
</dbReference>
<gene>
    <name evidence="9" type="ORF">M6B22_19435</name>
</gene>
<proteinExistence type="inferred from homology"/>
<comment type="catalytic activity">
    <reaction evidence="3">
        <text>a long-chain fatty acyl-CoA + H2O = a long-chain fatty acid + CoA + H(+)</text>
        <dbReference type="Rhea" id="RHEA:67680"/>
        <dbReference type="ChEBI" id="CHEBI:15377"/>
        <dbReference type="ChEBI" id="CHEBI:15378"/>
        <dbReference type="ChEBI" id="CHEBI:57287"/>
        <dbReference type="ChEBI" id="CHEBI:57560"/>
        <dbReference type="ChEBI" id="CHEBI:83139"/>
    </reaction>
</comment>
<reference evidence="9" key="1">
    <citation type="submission" date="2022-05" db="EMBL/GenBank/DDBJ databases">
        <title>Jatrophihabitans sp. SB3-54 whole genome sequence.</title>
        <authorList>
            <person name="Suh M.K."/>
            <person name="Eom M.K."/>
            <person name="Kim J.S."/>
            <person name="Kim H.S."/>
            <person name="Do H.E."/>
            <person name="Shin Y.K."/>
            <person name="Lee J.-S."/>
        </authorList>
    </citation>
    <scope>NUCLEOTIDE SEQUENCE</scope>
    <source>
        <strain evidence="9">SB3-54</strain>
    </source>
</reference>
<accession>A0ABY7JVU8</accession>
<dbReference type="Pfam" id="PF03061">
    <property type="entry name" value="4HBT"/>
    <property type="match status" value="1"/>
</dbReference>